<evidence type="ECO:0000256" key="1">
    <source>
        <dbReference type="ARBA" id="ARBA00022737"/>
    </source>
</evidence>
<dbReference type="Pfam" id="PF12796">
    <property type="entry name" value="Ank_2"/>
    <property type="match status" value="2"/>
</dbReference>
<dbReference type="PANTHER" id="PTHR24198:SF165">
    <property type="entry name" value="ANKYRIN REPEAT-CONTAINING PROTEIN-RELATED"/>
    <property type="match status" value="1"/>
</dbReference>
<keyword evidence="1" id="KW-0677">Repeat</keyword>
<dbReference type="PANTHER" id="PTHR24198">
    <property type="entry name" value="ANKYRIN REPEAT AND PROTEIN KINASE DOMAIN-CONTAINING PROTEIN"/>
    <property type="match status" value="1"/>
</dbReference>
<keyword evidence="3" id="KW-0812">Transmembrane</keyword>
<dbReference type="InterPro" id="IPR036770">
    <property type="entry name" value="Ankyrin_rpt-contain_sf"/>
</dbReference>
<reference evidence="4 5" key="1">
    <citation type="submission" date="2024-04" db="EMBL/GenBank/DDBJ databases">
        <title>Tritrichomonas musculus Genome.</title>
        <authorList>
            <person name="Alves-Ferreira E."/>
            <person name="Grigg M."/>
            <person name="Lorenzi H."/>
            <person name="Galac M."/>
        </authorList>
    </citation>
    <scope>NUCLEOTIDE SEQUENCE [LARGE SCALE GENOMIC DNA]</scope>
    <source>
        <strain evidence="4 5">EAF2021</strain>
    </source>
</reference>
<gene>
    <name evidence="4" type="ORF">M9Y10_001303</name>
</gene>
<sequence>MQNHQLQQCLLKNNGDFDIDIKQKRFINANKFSIEVIPLIINDDLDGFIELASRPEFNPDEEYQILRGRFCLLGYLYQPFFDKLTKPSILCVASFFKAEKIVDFLISLPYIDKEDSFHYACAGGSLKIVRMLFDNETLDLVNKDELRPITLAAYFDNLDIVKFLYCHGCKIVDKGDSYSSINKAAFMGNISVLNFFKTEEPSLFKKLGGYKHPLISAAIGGHVECVRQLINFGGVSKIVIETALKEACSQGSLNCVKFLVNKYLNYKSRDNIYQDANLPVKKKGTLPIEAYINSVQHFHFDVLQYLFNISKPKEMGKLLVAALNAKSPIDSKPKKDFLALPFKMAKFILSNSESNIIDDTFFTEAKNSDSVKNALWFFYQINLKIEEKTITDAQIDFFRRAVLNATPSMTHILSKLLYHSKIHLFLDANFYEMKNNTKRQEEKTQREIQGELTLNKIFNSYLHQINSVSNKWEGISLSYFHLLIETYFPIFMTYDRVNDLSKNMKICFYQGFITIKRFDIAQYFYEPSDFTYLCILLRTIDRAFNNNKMNIFICSRFRDDKGPLNYLKKFNKNMKKEEVEKYFNFFDYECKDQEELDYYQKLMSIIKDFLKRNYRLFAGYIYVMIAIILCRNGVSKEWIIEQMKDDNDNSLSINPLINLIQCDIKIDNYKNHLIENRLEVIKYYLINGIDVSSGTSYAGKIWKYVIDHEQGQIADILIKYGKADKELLLTRDELDNEFQLDSISLFDYALLKKAVCIVSVFLINGFYPFGSLVNYDPNFLVVKLNEETYKRDKNLKIIALIYKFKDGFYDTILQNRLMGELRKNLNM</sequence>
<dbReference type="Proteomes" id="UP001470230">
    <property type="component" value="Unassembled WGS sequence"/>
</dbReference>
<proteinExistence type="predicted"/>
<dbReference type="Gene3D" id="1.25.40.20">
    <property type="entry name" value="Ankyrin repeat-containing domain"/>
    <property type="match status" value="2"/>
</dbReference>
<keyword evidence="5" id="KW-1185">Reference proteome</keyword>
<dbReference type="InterPro" id="IPR002110">
    <property type="entry name" value="Ankyrin_rpt"/>
</dbReference>
<evidence type="ECO:0000313" key="5">
    <source>
        <dbReference type="Proteomes" id="UP001470230"/>
    </source>
</evidence>
<keyword evidence="3" id="KW-0472">Membrane</keyword>
<feature type="transmembrane region" description="Helical" evidence="3">
    <location>
        <begin position="614"/>
        <end position="634"/>
    </location>
</feature>
<accession>A0ABR2L706</accession>
<protein>
    <recommendedName>
        <fullName evidence="6">DUF3447 domain-containing protein</fullName>
    </recommendedName>
</protein>
<dbReference type="SMART" id="SM00248">
    <property type="entry name" value="ANK"/>
    <property type="match status" value="4"/>
</dbReference>
<evidence type="ECO:0008006" key="6">
    <source>
        <dbReference type="Google" id="ProtNLM"/>
    </source>
</evidence>
<comment type="caution">
    <text evidence="4">The sequence shown here is derived from an EMBL/GenBank/DDBJ whole genome shotgun (WGS) entry which is preliminary data.</text>
</comment>
<keyword evidence="3" id="KW-1133">Transmembrane helix</keyword>
<dbReference type="SUPFAM" id="SSF48403">
    <property type="entry name" value="Ankyrin repeat"/>
    <property type="match status" value="1"/>
</dbReference>
<organism evidence="4 5">
    <name type="scientific">Tritrichomonas musculus</name>
    <dbReference type="NCBI Taxonomy" id="1915356"/>
    <lineage>
        <taxon>Eukaryota</taxon>
        <taxon>Metamonada</taxon>
        <taxon>Parabasalia</taxon>
        <taxon>Tritrichomonadida</taxon>
        <taxon>Tritrichomonadidae</taxon>
        <taxon>Tritrichomonas</taxon>
    </lineage>
</organism>
<dbReference type="EMBL" id="JAPFFF010000001">
    <property type="protein sequence ID" value="KAK8899007.1"/>
    <property type="molecule type" value="Genomic_DNA"/>
</dbReference>
<evidence type="ECO:0000256" key="2">
    <source>
        <dbReference type="ARBA" id="ARBA00023043"/>
    </source>
</evidence>
<name>A0ABR2L706_9EUKA</name>
<evidence type="ECO:0000256" key="3">
    <source>
        <dbReference type="SAM" id="Phobius"/>
    </source>
</evidence>
<keyword evidence="2" id="KW-0040">ANK repeat</keyword>
<evidence type="ECO:0000313" key="4">
    <source>
        <dbReference type="EMBL" id="KAK8899007.1"/>
    </source>
</evidence>